<dbReference type="SMART" id="SM00346">
    <property type="entry name" value="HTH_ICLR"/>
    <property type="match status" value="1"/>
</dbReference>
<evidence type="ECO:0000256" key="2">
    <source>
        <dbReference type="ARBA" id="ARBA00023015"/>
    </source>
</evidence>
<keyword evidence="4" id="KW-0804">Transcription</keyword>
<feature type="domain" description="IclR-ED" evidence="8">
    <location>
        <begin position="79"/>
        <end position="262"/>
    </location>
</feature>
<dbReference type="SUPFAM" id="SSF46785">
    <property type="entry name" value="Winged helix' DNA-binding domain"/>
    <property type="match status" value="1"/>
</dbReference>
<dbReference type="AlphaFoldDB" id="A0A1M5CF77"/>
<dbReference type="GO" id="GO:0003677">
    <property type="term" value="F:DNA binding"/>
    <property type="evidence" value="ECO:0007669"/>
    <property type="project" value="UniProtKB-KW"/>
</dbReference>
<name>A0A1M5CF77_9ACTN</name>
<dbReference type="PROSITE" id="PS51077">
    <property type="entry name" value="HTH_ICLR"/>
    <property type="match status" value="1"/>
</dbReference>
<dbReference type="OrthoDB" id="7274111at2"/>
<dbReference type="PANTHER" id="PTHR30136">
    <property type="entry name" value="HELIX-TURN-HELIX TRANSCRIPTIONAL REGULATOR, ICLR FAMILY"/>
    <property type="match status" value="1"/>
</dbReference>
<dbReference type="FunFam" id="1.10.10.10:FF:000056">
    <property type="entry name" value="IclR family transcriptional regulator"/>
    <property type="match status" value="1"/>
</dbReference>
<proteinExistence type="predicted"/>
<evidence type="ECO:0000256" key="4">
    <source>
        <dbReference type="ARBA" id="ARBA00023163"/>
    </source>
</evidence>
<dbReference type="InterPro" id="IPR036390">
    <property type="entry name" value="WH_DNA-bd_sf"/>
</dbReference>
<evidence type="ECO:0000256" key="6">
    <source>
        <dbReference type="ARBA" id="ARBA00070406"/>
    </source>
</evidence>
<evidence type="ECO:0000313" key="10">
    <source>
        <dbReference type="Proteomes" id="UP000186132"/>
    </source>
</evidence>
<keyword evidence="2" id="KW-0805">Transcription regulation</keyword>
<dbReference type="InterPro" id="IPR036388">
    <property type="entry name" value="WH-like_DNA-bd_sf"/>
</dbReference>
<evidence type="ECO:0000256" key="5">
    <source>
        <dbReference type="ARBA" id="ARBA00058938"/>
    </source>
</evidence>
<dbReference type="InterPro" id="IPR050707">
    <property type="entry name" value="HTH_MetabolicPath_Reg"/>
</dbReference>
<keyword evidence="1" id="KW-0319">Glycerol metabolism</keyword>
<dbReference type="Pfam" id="PF09339">
    <property type="entry name" value="HTH_IclR"/>
    <property type="match status" value="1"/>
</dbReference>
<comment type="function">
    <text evidence="5">May be an activator protein for the gylABX operon.</text>
</comment>
<evidence type="ECO:0000259" key="8">
    <source>
        <dbReference type="PROSITE" id="PS51078"/>
    </source>
</evidence>
<dbReference type="Gene3D" id="1.10.10.10">
    <property type="entry name" value="Winged helix-like DNA-binding domain superfamily/Winged helix DNA-binding domain"/>
    <property type="match status" value="1"/>
</dbReference>
<keyword evidence="3" id="KW-0238">DNA-binding</keyword>
<dbReference type="PANTHER" id="PTHR30136:SF35">
    <property type="entry name" value="HTH-TYPE TRANSCRIPTIONAL REGULATOR RV1719"/>
    <property type="match status" value="1"/>
</dbReference>
<dbReference type="InterPro" id="IPR005471">
    <property type="entry name" value="Tscrpt_reg_IclR_N"/>
</dbReference>
<evidence type="ECO:0000256" key="3">
    <source>
        <dbReference type="ARBA" id="ARBA00023125"/>
    </source>
</evidence>
<protein>
    <recommendedName>
        <fullName evidence="6">Glycerol operon regulatory protein</fullName>
    </recommendedName>
</protein>
<accession>A0A1M5CF77</accession>
<dbReference type="SUPFAM" id="SSF55781">
    <property type="entry name" value="GAF domain-like"/>
    <property type="match status" value="1"/>
</dbReference>
<dbReference type="GO" id="GO:0003700">
    <property type="term" value="F:DNA-binding transcription factor activity"/>
    <property type="evidence" value="ECO:0007669"/>
    <property type="project" value="TreeGrafter"/>
</dbReference>
<feature type="domain" description="HTH iclR-type" evidence="7">
    <location>
        <begin position="17"/>
        <end position="78"/>
    </location>
</feature>
<dbReference type="Pfam" id="PF01614">
    <property type="entry name" value="IclR_C"/>
    <property type="match status" value="1"/>
</dbReference>
<dbReference type="RefSeq" id="WP_073384909.1">
    <property type="nucleotide sequence ID" value="NZ_FQVU01000001.1"/>
</dbReference>
<dbReference type="Gene3D" id="3.30.450.40">
    <property type="match status" value="1"/>
</dbReference>
<dbReference type="GO" id="GO:0045892">
    <property type="term" value="P:negative regulation of DNA-templated transcription"/>
    <property type="evidence" value="ECO:0007669"/>
    <property type="project" value="TreeGrafter"/>
</dbReference>
<dbReference type="STRING" id="1206085.SAMN05443575_0224"/>
<reference evidence="9 10" key="1">
    <citation type="submission" date="2016-11" db="EMBL/GenBank/DDBJ databases">
        <authorList>
            <person name="Jaros S."/>
            <person name="Januszkiewicz K."/>
            <person name="Wedrychowicz H."/>
        </authorList>
    </citation>
    <scope>NUCLEOTIDE SEQUENCE [LARGE SCALE GENOMIC DNA]</scope>
    <source>
        <strain evidence="9 10">DSM 45627</strain>
    </source>
</reference>
<evidence type="ECO:0000256" key="1">
    <source>
        <dbReference type="ARBA" id="ARBA00022798"/>
    </source>
</evidence>
<sequence length="264" mass="27470">MVNDRVEAATAEPGGGVQSVDRAITVLEIVARNDGAGVGEVALELGVHKSTASRLLSALEERDLVEADGERGRYRLGFGLLRLAGRAVGRLDLARQADAVLQDFATTVGETVNLAVLRGHFVVNVADARGPAAIAAQNWVGRLTPLHATSSGKILLAHQSPAARKQLLDAAGLARHTPHTVTSRRLLGEQLSQALTAGIATSFEEYELGLNAVAAPVQGHAGTVVAAVSVSGPAYRLDADRVRAITPVLARAAADISARMGHLD</sequence>
<evidence type="ECO:0000259" key="7">
    <source>
        <dbReference type="PROSITE" id="PS51077"/>
    </source>
</evidence>
<dbReference type="PROSITE" id="PS51078">
    <property type="entry name" value="ICLR_ED"/>
    <property type="match status" value="1"/>
</dbReference>
<organism evidence="9 10">
    <name type="scientific">Jatrophihabitans endophyticus</name>
    <dbReference type="NCBI Taxonomy" id="1206085"/>
    <lineage>
        <taxon>Bacteria</taxon>
        <taxon>Bacillati</taxon>
        <taxon>Actinomycetota</taxon>
        <taxon>Actinomycetes</taxon>
        <taxon>Jatrophihabitantales</taxon>
        <taxon>Jatrophihabitantaceae</taxon>
        <taxon>Jatrophihabitans</taxon>
    </lineage>
</organism>
<dbReference type="EMBL" id="FQVU01000001">
    <property type="protein sequence ID" value="SHF53424.1"/>
    <property type="molecule type" value="Genomic_DNA"/>
</dbReference>
<dbReference type="Proteomes" id="UP000186132">
    <property type="component" value="Unassembled WGS sequence"/>
</dbReference>
<dbReference type="GO" id="GO:0006071">
    <property type="term" value="P:glycerol metabolic process"/>
    <property type="evidence" value="ECO:0007669"/>
    <property type="project" value="UniProtKB-KW"/>
</dbReference>
<keyword evidence="10" id="KW-1185">Reference proteome</keyword>
<dbReference type="InterPro" id="IPR029016">
    <property type="entry name" value="GAF-like_dom_sf"/>
</dbReference>
<dbReference type="InterPro" id="IPR014757">
    <property type="entry name" value="Tscrpt_reg_IclR_C"/>
</dbReference>
<gene>
    <name evidence="9" type="ORF">SAMN05443575_0224</name>
</gene>
<evidence type="ECO:0000313" key="9">
    <source>
        <dbReference type="EMBL" id="SHF53424.1"/>
    </source>
</evidence>